<organism evidence="2 3">
    <name type="scientific">Umbelopsis vinacea</name>
    <dbReference type="NCBI Taxonomy" id="44442"/>
    <lineage>
        <taxon>Eukaryota</taxon>
        <taxon>Fungi</taxon>
        <taxon>Fungi incertae sedis</taxon>
        <taxon>Mucoromycota</taxon>
        <taxon>Mucoromycotina</taxon>
        <taxon>Umbelopsidomycetes</taxon>
        <taxon>Umbelopsidales</taxon>
        <taxon>Umbelopsidaceae</taxon>
        <taxon>Umbelopsis</taxon>
    </lineage>
</organism>
<feature type="domain" description="Methyltransferase" evidence="1">
    <location>
        <begin position="42"/>
        <end position="138"/>
    </location>
</feature>
<keyword evidence="3" id="KW-1185">Reference proteome</keyword>
<dbReference type="PANTHER" id="PTHR42912:SF80">
    <property type="entry name" value="METHYLTRANSFERASE DOMAIN-CONTAINING PROTEIN"/>
    <property type="match status" value="1"/>
</dbReference>
<dbReference type="GO" id="GO:0008168">
    <property type="term" value="F:methyltransferase activity"/>
    <property type="evidence" value="ECO:0007669"/>
    <property type="project" value="TreeGrafter"/>
</dbReference>
<accession>A0A8H7PNR4</accession>
<dbReference type="SUPFAM" id="SSF53335">
    <property type="entry name" value="S-adenosyl-L-methionine-dependent methyltransferases"/>
    <property type="match status" value="1"/>
</dbReference>
<dbReference type="InterPro" id="IPR041698">
    <property type="entry name" value="Methyltransf_25"/>
</dbReference>
<proteinExistence type="predicted"/>
<dbReference type="PANTHER" id="PTHR42912">
    <property type="entry name" value="METHYLTRANSFERASE"/>
    <property type="match status" value="1"/>
</dbReference>
<comment type="caution">
    <text evidence="2">The sequence shown here is derived from an EMBL/GenBank/DDBJ whole genome shotgun (WGS) entry which is preliminary data.</text>
</comment>
<evidence type="ECO:0000313" key="3">
    <source>
        <dbReference type="Proteomes" id="UP000612746"/>
    </source>
</evidence>
<dbReference type="CDD" id="cd02440">
    <property type="entry name" value="AdoMet_MTases"/>
    <property type="match status" value="1"/>
</dbReference>
<gene>
    <name evidence="2" type="ORF">INT44_007948</name>
</gene>
<sequence length="269" mass="29443">MNPQSWSVASDDYLRYAEASTTYFAEKSVEFAHLESQTDINILDVACGTGVVAAAVVKLLSPTVSLTSTDYASGMVDVVSSKAEKLGWKNVKTEVMDGMNLPLSEASIDAVFCVFGVMLMPDGAKALSEFHRILVPGGKAVYTTWASQELQHLLLNAMAKTKGEEPQGRPWVRSWADLEFCKEQLVAAGFENVSGVLCSGDMPTDAENLDEFIASMTRNPGIRTALLKDMNDDQITQFKKELRASIIEKYGEQDVYKFRADANIAMGTK</sequence>
<evidence type="ECO:0000313" key="2">
    <source>
        <dbReference type="EMBL" id="KAG2177437.1"/>
    </source>
</evidence>
<dbReference type="Proteomes" id="UP000612746">
    <property type="component" value="Unassembled WGS sequence"/>
</dbReference>
<dbReference type="AlphaFoldDB" id="A0A8H7PNR4"/>
<dbReference type="EMBL" id="JAEPRA010000012">
    <property type="protein sequence ID" value="KAG2177437.1"/>
    <property type="molecule type" value="Genomic_DNA"/>
</dbReference>
<dbReference type="Gene3D" id="3.40.50.150">
    <property type="entry name" value="Vaccinia Virus protein VP39"/>
    <property type="match status" value="1"/>
</dbReference>
<dbReference type="OrthoDB" id="2013972at2759"/>
<dbReference type="InterPro" id="IPR050508">
    <property type="entry name" value="Methyltransf_Superfamily"/>
</dbReference>
<dbReference type="Pfam" id="PF13649">
    <property type="entry name" value="Methyltransf_25"/>
    <property type="match status" value="1"/>
</dbReference>
<evidence type="ECO:0000259" key="1">
    <source>
        <dbReference type="Pfam" id="PF13649"/>
    </source>
</evidence>
<protein>
    <recommendedName>
        <fullName evidence="1">Methyltransferase domain-containing protein</fullName>
    </recommendedName>
</protein>
<reference evidence="2" key="1">
    <citation type="submission" date="2020-12" db="EMBL/GenBank/DDBJ databases">
        <title>Metabolic potential, ecology and presence of endohyphal bacteria is reflected in genomic diversity of Mucoromycotina.</title>
        <authorList>
            <person name="Muszewska A."/>
            <person name="Okrasinska A."/>
            <person name="Steczkiewicz K."/>
            <person name="Drgas O."/>
            <person name="Orlowska M."/>
            <person name="Perlinska-Lenart U."/>
            <person name="Aleksandrzak-Piekarczyk T."/>
            <person name="Szatraj K."/>
            <person name="Zielenkiewicz U."/>
            <person name="Pilsyk S."/>
            <person name="Malc E."/>
            <person name="Mieczkowski P."/>
            <person name="Kruszewska J.S."/>
            <person name="Biernat P."/>
            <person name="Pawlowska J."/>
        </authorList>
    </citation>
    <scope>NUCLEOTIDE SEQUENCE</scope>
    <source>
        <strain evidence="2">WA0000051536</strain>
    </source>
</reference>
<dbReference type="InterPro" id="IPR029063">
    <property type="entry name" value="SAM-dependent_MTases_sf"/>
</dbReference>
<name>A0A8H7PNR4_9FUNG</name>